<dbReference type="Pfam" id="PF00730">
    <property type="entry name" value="HhH-GPD"/>
    <property type="match status" value="1"/>
</dbReference>
<dbReference type="Proteomes" id="UP000192343">
    <property type="component" value="Unassembled WGS sequence"/>
</dbReference>
<dbReference type="CDD" id="cd00056">
    <property type="entry name" value="ENDO3c"/>
    <property type="match status" value="1"/>
</dbReference>
<keyword evidence="7" id="KW-0408">Iron</keyword>
<dbReference type="InterPro" id="IPR003265">
    <property type="entry name" value="HhH-GPD_domain"/>
</dbReference>
<comment type="function">
    <text evidence="2">Adenine glycosylase active on G-A mispairs. MutY also corrects error-prone DNA synthesis past GO lesions which are due to the oxidatively damaged form of guanine: 7,8-dihydro-8-oxoguanine (8-oxo-dGTP).</text>
</comment>
<comment type="caution">
    <text evidence="12">The sequence shown here is derived from an EMBL/GenBank/DDBJ whole genome shotgun (WGS) entry which is preliminary data.</text>
</comment>
<feature type="domain" description="HhH-GPD" evidence="11">
    <location>
        <begin position="82"/>
        <end position="231"/>
    </location>
</feature>
<dbReference type="STRING" id="1963862.B4O97_10680"/>
<gene>
    <name evidence="12" type="ORF">B4O97_10680</name>
</gene>
<evidence type="ECO:0000313" key="13">
    <source>
        <dbReference type="Proteomes" id="UP000192343"/>
    </source>
</evidence>
<evidence type="ECO:0000313" key="12">
    <source>
        <dbReference type="EMBL" id="ORC35181.1"/>
    </source>
</evidence>
<keyword evidence="9" id="KW-0234">DNA repair</keyword>
<evidence type="ECO:0000256" key="1">
    <source>
        <dbReference type="ARBA" id="ARBA00001966"/>
    </source>
</evidence>
<dbReference type="GO" id="GO:0006284">
    <property type="term" value="P:base-excision repair"/>
    <property type="evidence" value="ECO:0007669"/>
    <property type="project" value="InterPro"/>
</dbReference>
<dbReference type="GO" id="GO:0051536">
    <property type="term" value="F:iron-sulfur cluster binding"/>
    <property type="evidence" value="ECO:0007669"/>
    <property type="project" value="UniProtKB-KW"/>
</dbReference>
<dbReference type="GO" id="GO:0000701">
    <property type="term" value="F:purine-specific mismatch base pair DNA N-glycosylase activity"/>
    <property type="evidence" value="ECO:0007669"/>
    <property type="project" value="TreeGrafter"/>
</dbReference>
<proteinExistence type="inferred from homology"/>
<dbReference type="SUPFAM" id="SSF48150">
    <property type="entry name" value="DNA-glycosylase"/>
    <property type="match status" value="1"/>
</dbReference>
<keyword evidence="8" id="KW-0411">Iron-sulfur</keyword>
<protein>
    <recommendedName>
        <fullName evidence="11">HhH-GPD domain-containing protein</fullName>
    </recommendedName>
</protein>
<dbReference type="InterPro" id="IPR011257">
    <property type="entry name" value="DNA_glycosylase"/>
</dbReference>
<dbReference type="GO" id="GO:0035485">
    <property type="term" value="F:adenine/guanine mispair binding"/>
    <property type="evidence" value="ECO:0007669"/>
    <property type="project" value="TreeGrafter"/>
</dbReference>
<dbReference type="GO" id="GO:0046872">
    <property type="term" value="F:metal ion binding"/>
    <property type="evidence" value="ECO:0007669"/>
    <property type="project" value="UniProtKB-KW"/>
</dbReference>
<dbReference type="SMART" id="SM00478">
    <property type="entry name" value="ENDO3c"/>
    <property type="match status" value="1"/>
</dbReference>
<dbReference type="GO" id="GO:0032357">
    <property type="term" value="F:oxidized purine DNA binding"/>
    <property type="evidence" value="ECO:0007669"/>
    <property type="project" value="TreeGrafter"/>
</dbReference>
<evidence type="ECO:0000256" key="6">
    <source>
        <dbReference type="ARBA" id="ARBA00022801"/>
    </source>
</evidence>
<evidence type="ECO:0000256" key="4">
    <source>
        <dbReference type="ARBA" id="ARBA00022723"/>
    </source>
</evidence>
<evidence type="ECO:0000256" key="8">
    <source>
        <dbReference type="ARBA" id="ARBA00023014"/>
    </source>
</evidence>
<dbReference type="AlphaFoldDB" id="A0A1Y1RXT4"/>
<name>A0A1Y1RXT4_9SPIO</name>
<organism evidence="12 13">
    <name type="scientific">Marispirochaeta aestuarii</name>
    <dbReference type="NCBI Taxonomy" id="1963862"/>
    <lineage>
        <taxon>Bacteria</taxon>
        <taxon>Pseudomonadati</taxon>
        <taxon>Spirochaetota</taxon>
        <taxon>Spirochaetia</taxon>
        <taxon>Spirochaetales</taxon>
        <taxon>Spirochaetaceae</taxon>
        <taxon>Marispirochaeta</taxon>
    </lineage>
</organism>
<dbReference type="Pfam" id="PF13412">
    <property type="entry name" value="HTH_24"/>
    <property type="match status" value="1"/>
</dbReference>
<dbReference type="EMBL" id="MWQY01000010">
    <property type="protein sequence ID" value="ORC35181.1"/>
    <property type="molecule type" value="Genomic_DNA"/>
</dbReference>
<dbReference type="Gene3D" id="1.10.340.30">
    <property type="entry name" value="Hypothetical protein, domain 2"/>
    <property type="match status" value="1"/>
</dbReference>
<keyword evidence="6" id="KW-0378">Hydrolase</keyword>
<keyword evidence="10" id="KW-0326">Glycosidase</keyword>
<keyword evidence="4" id="KW-0479">Metal-binding</keyword>
<evidence type="ECO:0000259" key="11">
    <source>
        <dbReference type="SMART" id="SM00478"/>
    </source>
</evidence>
<dbReference type="InterPro" id="IPR023170">
    <property type="entry name" value="HhH_base_excis_C"/>
</dbReference>
<evidence type="ECO:0000256" key="7">
    <source>
        <dbReference type="ARBA" id="ARBA00023004"/>
    </source>
</evidence>
<sequence>MSNSRESRRTSGTGYWDWPLNPGKIPGNIWSMDFERRYSPLPRSADIDEFRQEVRKFYAAEGRSFPWRRNTSPYSVFVSEVMLQQTQVCRVEPKYLRWMREVPDFPSLAGLSTEGLLGLWQGLGYNRRALALRESALKVIKEHDGILPDDPERLRGFPGIGPATAASICAFAFNCPVVFIETNIRRVFIHFFFPEREAPVSDRDILPLVEASLHRESPRDWYNALMDLGTLLKSRIPNPNRRSRHYTRQARFEGSNREARGAILKALQKAPLQSAGELSENTGIDYRRIMRAAEELEKEGFLSAENGMFRLG</sequence>
<comment type="cofactor">
    <cofactor evidence="1">
        <name>[4Fe-4S] cluster</name>
        <dbReference type="ChEBI" id="CHEBI:49883"/>
    </cofactor>
</comment>
<keyword evidence="13" id="KW-1185">Reference proteome</keyword>
<comment type="similarity">
    <text evidence="3">Belongs to the Nth/MutY family.</text>
</comment>
<accession>A0A1Y1RXT4</accession>
<evidence type="ECO:0000256" key="2">
    <source>
        <dbReference type="ARBA" id="ARBA00002933"/>
    </source>
</evidence>
<reference evidence="12 13" key="1">
    <citation type="submission" date="2017-03" db="EMBL/GenBank/DDBJ databases">
        <title>Draft Genome sequence of Marispirochaeta sp. strain JC444.</title>
        <authorList>
            <person name="Shivani Y."/>
            <person name="Subhash Y."/>
            <person name="Sasikala C."/>
            <person name="Ramana C."/>
        </authorList>
    </citation>
    <scope>NUCLEOTIDE SEQUENCE [LARGE SCALE GENOMIC DNA]</scope>
    <source>
        <strain evidence="12 13">JC444</strain>
    </source>
</reference>
<dbReference type="InterPro" id="IPR044298">
    <property type="entry name" value="MIG/MutY"/>
</dbReference>
<dbReference type="GO" id="GO:0034039">
    <property type="term" value="F:8-oxo-7,8-dihydroguanine DNA N-glycosylase activity"/>
    <property type="evidence" value="ECO:0007669"/>
    <property type="project" value="TreeGrafter"/>
</dbReference>
<evidence type="ECO:0000256" key="5">
    <source>
        <dbReference type="ARBA" id="ARBA00022763"/>
    </source>
</evidence>
<evidence type="ECO:0000256" key="9">
    <source>
        <dbReference type="ARBA" id="ARBA00023204"/>
    </source>
</evidence>
<dbReference type="PANTHER" id="PTHR42944">
    <property type="entry name" value="ADENINE DNA GLYCOSYLASE"/>
    <property type="match status" value="1"/>
</dbReference>
<keyword evidence="5" id="KW-0227">DNA damage</keyword>
<dbReference type="GO" id="GO:0006298">
    <property type="term" value="P:mismatch repair"/>
    <property type="evidence" value="ECO:0007669"/>
    <property type="project" value="TreeGrafter"/>
</dbReference>
<evidence type="ECO:0000256" key="3">
    <source>
        <dbReference type="ARBA" id="ARBA00008343"/>
    </source>
</evidence>
<evidence type="ECO:0000256" key="10">
    <source>
        <dbReference type="ARBA" id="ARBA00023295"/>
    </source>
</evidence>
<dbReference type="Gene3D" id="1.10.1670.10">
    <property type="entry name" value="Helix-hairpin-Helix base-excision DNA repair enzymes (C-terminal)"/>
    <property type="match status" value="1"/>
</dbReference>
<dbReference type="PANTHER" id="PTHR42944:SF1">
    <property type="entry name" value="ADENINE DNA GLYCOSYLASE"/>
    <property type="match status" value="1"/>
</dbReference>